<feature type="transmembrane region" description="Helical" evidence="7">
    <location>
        <begin position="117"/>
        <end position="138"/>
    </location>
</feature>
<dbReference type="PANTHER" id="PTHR43141">
    <property type="entry name" value="CYTOCHROME BD2 SUBUNIT II"/>
    <property type="match status" value="1"/>
</dbReference>
<dbReference type="GO" id="GO:0070069">
    <property type="term" value="C:cytochrome complex"/>
    <property type="evidence" value="ECO:0007669"/>
    <property type="project" value="TreeGrafter"/>
</dbReference>
<proteinExistence type="inferred from homology"/>
<feature type="transmembrane region" description="Helical" evidence="7">
    <location>
        <begin position="228"/>
        <end position="253"/>
    </location>
</feature>
<dbReference type="Pfam" id="PF02322">
    <property type="entry name" value="Cyt_bd_oxida_II"/>
    <property type="match status" value="1"/>
</dbReference>
<evidence type="ECO:0000313" key="8">
    <source>
        <dbReference type="EMBL" id="RKO20045.1"/>
    </source>
</evidence>
<evidence type="ECO:0000256" key="6">
    <source>
        <dbReference type="ARBA" id="ARBA00023136"/>
    </source>
</evidence>
<organism evidence="8 9">
    <name type="scientific">Pseudarthrobacter phenanthrenivorans</name>
    <name type="common">Arthrobacter phenanthrenivorans</name>
    <dbReference type="NCBI Taxonomy" id="361575"/>
    <lineage>
        <taxon>Bacteria</taxon>
        <taxon>Bacillati</taxon>
        <taxon>Actinomycetota</taxon>
        <taxon>Actinomycetes</taxon>
        <taxon>Micrococcales</taxon>
        <taxon>Micrococcaceae</taxon>
        <taxon>Pseudarthrobacter</taxon>
    </lineage>
</organism>
<keyword evidence="6 7" id="KW-0472">Membrane</keyword>
<evidence type="ECO:0000313" key="9">
    <source>
        <dbReference type="Proteomes" id="UP000273159"/>
    </source>
</evidence>
<sequence>MPLAELLMAAMWICLTAYALFGGADFGGGFWDLIAGRAEKGRAQRNLIEHSIGPIWEANHVWLIFVIILTWTVVPSVFAAVSSTLYIPLTLVALGIIARGSAFAFRKVSQKLWQQRLFGGAFALSSVLTPFFLGTVGGSLASGRVPPGIAAGDPITSWINPTSLISGVLAVTTTAYLAAVYLTHDARREGDPALAETFRRKALAAGVATGVVAGIELLVLAMDAPGLFGQLLAMPAAPLAALSIAAGAASLALMWRRNFLTVRISAALAVTALLWSWGIAQYPYVLPGLALGEASATENVLVANAIAVVIAGILVIPSLWWLYAIFQRDEFAKHP</sequence>
<feature type="transmembrane region" description="Helical" evidence="7">
    <location>
        <begin position="55"/>
        <end position="74"/>
    </location>
</feature>
<feature type="transmembrane region" description="Helical" evidence="7">
    <location>
        <begin position="86"/>
        <end position="105"/>
    </location>
</feature>
<feature type="transmembrane region" description="Helical" evidence="7">
    <location>
        <begin position="202"/>
        <end position="222"/>
    </location>
</feature>
<dbReference type="PANTHER" id="PTHR43141:SF4">
    <property type="entry name" value="CYTOCHROME BD2 SUBUNIT II"/>
    <property type="match status" value="1"/>
</dbReference>
<keyword evidence="3" id="KW-1003">Cell membrane</keyword>
<keyword evidence="5 7" id="KW-1133">Transmembrane helix</keyword>
<feature type="transmembrane region" description="Helical" evidence="7">
    <location>
        <begin position="158"/>
        <end position="182"/>
    </location>
</feature>
<feature type="transmembrane region" description="Helical" evidence="7">
    <location>
        <begin position="6"/>
        <end position="34"/>
    </location>
</feature>
<dbReference type="GO" id="GO:0016682">
    <property type="term" value="F:oxidoreductase activity, acting on diphenols and related substances as donors, oxygen as acceptor"/>
    <property type="evidence" value="ECO:0007669"/>
    <property type="project" value="TreeGrafter"/>
</dbReference>
<feature type="transmembrane region" description="Helical" evidence="7">
    <location>
        <begin position="300"/>
        <end position="326"/>
    </location>
</feature>
<dbReference type="AlphaFoldDB" id="A0A3B0FJL1"/>
<gene>
    <name evidence="8" type="ORF">D7Z96_19470</name>
</gene>
<reference evidence="9" key="2">
    <citation type="submission" date="2018-10" db="EMBL/GenBank/DDBJ databases">
        <authorList>
            <person name="Wang Y."/>
            <person name="Wang J."/>
            <person name="Yang X."/>
            <person name="Wang Z."/>
            <person name="Huang Y."/>
        </authorList>
    </citation>
    <scope>NUCLEOTIDE SEQUENCE [LARGE SCALE GENOMIC DNA]</scope>
    <source>
        <strain evidence="9">J015</strain>
    </source>
</reference>
<dbReference type="EMBL" id="RBNH01000028">
    <property type="protein sequence ID" value="RKO20045.1"/>
    <property type="molecule type" value="Genomic_DNA"/>
</dbReference>
<evidence type="ECO:0000256" key="2">
    <source>
        <dbReference type="ARBA" id="ARBA00007543"/>
    </source>
</evidence>
<dbReference type="GO" id="GO:0005886">
    <property type="term" value="C:plasma membrane"/>
    <property type="evidence" value="ECO:0007669"/>
    <property type="project" value="UniProtKB-SubCell"/>
</dbReference>
<protein>
    <submittedName>
        <fullName evidence="8">Cytochrome d ubiquinol oxidase subunit II</fullName>
    </submittedName>
</protein>
<comment type="caution">
    <text evidence="8">The sequence shown here is derived from an EMBL/GenBank/DDBJ whole genome shotgun (WGS) entry which is preliminary data.</text>
</comment>
<evidence type="ECO:0000256" key="3">
    <source>
        <dbReference type="ARBA" id="ARBA00022475"/>
    </source>
</evidence>
<dbReference type="GO" id="GO:0009055">
    <property type="term" value="F:electron transfer activity"/>
    <property type="evidence" value="ECO:0007669"/>
    <property type="project" value="TreeGrafter"/>
</dbReference>
<dbReference type="InterPro" id="IPR003317">
    <property type="entry name" value="Cyt-d_oxidase_su2"/>
</dbReference>
<evidence type="ECO:0000256" key="7">
    <source>
        <dbReference type="SAM" id="Phobius"/>
    </source>
</evidence>
<keyword evidence="4 7" id="KW-0812">Transmembrane</keyword>
<name>A0A3B0FJL1_PSEPS</name>
<comment type="similarity">
    <text evidence="2">Belongs to the cytochrome ubiquinol oxidase subunit 2 family.</text>
</comment>
<dbReference type="RefSeq" id="WP_120693647.1">
    <property type="nucleotide sequence ID" value="NZ_RBNH01000028.1"/>
</dbReference>
<comment type="subcellular location">
    <subcellularLocation>
        <location evidence="1">Cell membrane</location>
        <topology evidence="1">Multi-pass membrane protein</topology>
    </subcellularLocation>
</comment>
<reference evidence="8 9" key="1">
    <citation type="submission" date="2018-10" db="EMBL/GenBank/DDBJ databases">
        <title>Genome-guide identification and characterization of bacteria that degrade polycyclic aromatic hydrocarbons and resist hexavalent chromium simultaneously.</title>
        <authorList>
            <person name="Feng H."/>
        </authorList>
    </citation>
    <scope>NUCLEOTIDE SEQUENCE [LARGE SCALE GENOMIC DNA]</scope>
    <source>
        <strain evidence="8 9">J015</strain>
    </source>
</reference>
<accession>A0A3B0FJL1</accession>
<evidence type="ECO:0000256" key="1">
    <source>
        <dbReference type="ARBA" id="ARBA00004651"/>
    </source>
</evidence>
<evidence type="ECO:0000256" key="5">
    <source>
        <dbReference type="ARBA" id="ARBA00022989"/>
    </source>
</evidence>
<evidence type="ECO:0000256" key="4">
    <source>
        <dbReference type="ARBA" id="ARBA00022692"/>
    </source>
</evidence>
<dbReference type="Proteomes" id="UP000273159">
    <property type="component" value="Unassembled WGS sequence"/>
</dbReference>
<feature type="transmembrane region" description="Helical" evidence="7">
    <location>
        <begin position="260"/>
        <end position="280"/>
    </location>
</feature>
<dbReference type="GO" id="GO:0019646">
    <property type="term" value="P:aerobic electron transport chain"/>
    <property type="evidence" value="ECO:0007669"/>
    <property type="project" value="TreeGrafter"/>
</dbReference>